<dbReference type="AlphaFoldDB" id="A0A2T9X345"/>
<feature type="transmembrane region" description="Helical" evidence="1">
    <location>
        <begin position="135"/>
        <end position="154"/>
    </location>
</feature>
<evidence type="ECO:0000256" key="1">
    <source>
        <dbReference type="SAM" id="Phobius"/>
    </source>
</evidence>
<dbReference type="PANTHER" id="PTHR23531:SF1">
    <property type="entry name" value="QUINOLENE RESISTANCE PROTEIN NORA"/>
    <property type="match status" value="1"/>
</dbReference>
<accession>A0A2T9X345</accession>
<name>A0A2T9X345_9CREN</name>
<reference evidence="3 4" key="1">
    <citation type="journal article" date="2015" name="Appl. Environ. Microbiol.">
        <title>Nanoarchaeota, Their Sulfolobales Host, and Nanoarchaeota Virus Distribution across Yellowstone National Park Hot Springs.</title>
        <authorList>
            <person name="Munson-McGee J.H."/>
            <person name="Field E.K."/>
            <person name="Bateson M."/>
            <person name="Rooney C."/>
            <person name="Stepanauskas R."/>
            <person name="Young M.J."/>
        </authorList>
    </citation>
    <scope>NUCLEOTIDE SEQUENCE [LARGE SCALE GENOMIC DNA]</scope>
    <source>
        <strain evidence="3">SCGC AC-742_N10</strain>
    </source>
</reference>
<feature type="transmembrane region" description="Helical" evidence="1">
    <location>
        <begin position="160"/>
        <end position="181"/>
    </location>
</feature>
<dbReference type="InterPro" id="IPR020846">
    <property type="entry name" value="MFS_dom"/>
</dbReference>
<keyword evidence="1" id="KW-0472">Membrane</keyword>
<gene>
    <name evidence="3" type="ORF">DDW13_07185</name>
</gene>
<dbReference type="InterPro" id="IPR036259">
    <property type="entry name" value="MFS_trans_sf"/>
</dbReference>
<dbReference type="PANTHER" id="PTHR23531">
    <property type="entry name" value="QUINOLENE RESISTANCE PROTEIN NORA"/>
    <property type="match status" value="1"/>
</dbReference>
<evidence type="ECO:0000313" key="3">
    <source>
        <dbReference type="EMBL" id="PVU74513.1"/>
    </source>
</evidence>
<feature type="transmembrane region" description="Helical" evidence="1">
    <location>
        <begin position="325"/>
        <end position="347"/>
    </location>
</feature>
<keyword evidence="1" id="KW-1133">Transmembrane helix</keyword>
<dbReference type="PROSITE" id="PS50850">
    <property type="entry name" value="MFS"/>
    <property type="match status" value="1"/>
</dbReference>
<dbReference type="InterPro" id="IPR052714">
    <property type="entry name" value="MFS_Exporter"/>
</dbReference>
<feature type="domain" description="Major facilitator superfamily (MFS) profile" evidence="2">
    <location>
        <begin position="163"/>
        <end position="378"/>
    </location>
</feature>
<dbReference type="EMBL" id="QEFD01000207">
    <property type="protein sequence ID" value="PVU74513.1"/>
    <property type="molecule type" value="Genomic_DNA"/>
</dbReference>
<dbReference type="Pfam" id="PF07690">
    <property type="entry name" value="MFS_1"/>
    <property type="match status" value="1"/>
</dbReference>
<proteinExistence type="predicted"/>
<feature type="transmembrane region" description="Helical" evidence="1">
    <location>
        <begin position="98"/>
        <end position="123"/>
    </location>
</feature>
<feature type="transmembrane region" description="Helical" evidence="1">
    <location>
        <begin position="233"/>
        <end position="252"/>
    </location>
</feature>
<dbReference type="GO" id="GO:0022857">
    <property type="term" value="F:transmembrane transporter activity"/>
    <property type="evidence" value="ECO:0007669"/>
    <property type="project" value="InterPro"/>
</dbReference>
<evidence type="ECO:0000259" key="2">
    <source>
        <dbReference type="PROSITE" id="PS50850"/>
    </source>
</evidence>
<dbReference type="CDD" id="cd06174">
    <property type="entry name" value="MFS"/>
    <property type="match status" value="1"/>
</dbReference>
<feature type="transmembrane region" description="Helical" evidence="1">
    <location>
        <begin position="202"/>
        <end position="227"/>
    </location>
</feature>
<dbReference type="SUPFAM" id="SSF103473">
    <property type="entry name" value="MFS general substrate transporter"/>
    <property type="match status" value="1"/>
</dbReference>
<dbReference type="Proteomes" id="UP000245638">
    <property type="component" value="Unassembled WGS sequence"/>
</dbReference>
<feature type="transmembrane region" description="Helical" evidence="1">
    <location>
        <begin position="353"/>
        <end position="373"/>
    </location>
</feature>
<protein>
    <submittedName>
        <fullName evidence="3">MFS transporter</fullName>
    </submittedName>
</protein>
<feature type="transmembrane region" description="Helical" evidence="1">
    <location>
        <begin position="75"/>
        <end position="92"/>
    </location>
</feature>
<sequence length="378" mass="42068">MNRRTLIYAVIIVIITFSLRASNNMIITTLPLIAKYYFHFSSILIGVISSLAMLSAFIASGLINSRLTSSIRRKVFITSAIIYSTVFPLFYFSNPYNVWLLTSLVGFSLGMIMPNIITSAGLFQDQRTRERMLSLYTLALSTSLIIGPLIESAILLKFTLFQAFIFFSILPALVAISSLLVKFPEEEENERVKVKVWKNPGFRISIFLNLMYALPFGTLTTFGGIYAVDSFHASYSLATALFGMFFATSFLGRLMMTILPPRDLGLPIWISASLTIIGLSAIFLSNSLILYIIALIILGIPHGLTYPTSLIALTRSFPEEERNVANSYFSATMTAFTSFVPIIISTIVNSIGIRYSFALLIPVSLAFFIGVLWNERSI</sequence>
<comment type="caution">
    <text evidence="3">The sequence shown here is derived from an EMBL/GenBank/DDBJ whole genome shotgun (WGS) entry which is preliminary data.</text>
</comment>
<keyword evidence="1" id="KW-0812">Transmembrane</keyword>
<feature type="transmembrane region" description="Helical" evidence="1">
    <location>
        <begin position="264"/>
        <end position="283"/>
    </location>
</feature>
<evidence type="ECO:0000313" key="4">
    <source>
        <dbReference type="Proteomes" id="UP000245638"/>
    </source>
</evidence>
<feature type="transmembrane region" description="Helical" evidence="1">
    <location>
        <begin position="289"/>
        <end position="313"/>
    </location>
</feature>
<organism evidence="3 4">
    <name type="scientific">Acidianus hospitalis</name>
    <dbReference type="NCBI Taxonomy" id="563177"/>
    <lineage>
        <taxon>Archaea</taxon>
        <taxon>Thermoproteota</taxon>
        <taxon>Thermoprotei</taxon>
        <taxon>Sulfolobales</taxon>
        <taxon>Sulfolobaceae</taxon>
        <taxon>Acidianus</taxon>
    </lineage>
</organism>
<dbReference type="InterPro" id="IPR011701">
    <property type="entry name" value="MFS"/>
</dbReference>
<dbReference type="Gene3D" id="1.20.1250.20">
    <property type="entry name" value="MFS general substrate transporter like domains"/>
    <property type="match status" value="2"/>
</dbReference>
<feature type="transmembrane region" description="Helical" evidence="1">
    <location>
        <begin position="37"/>
        <end position="63"/>
    </location>
</feature>